<keyword evidence="7 9" id="KW-0472">Membrane</keyword>
<keyword evidence="8 9" id="KW-0131">Cell cycle</keyword>
<evidence type="ECO:0000256" key="4">
    <source>
        <dbReference type="ARBA" id="ARBA00022618"/>
    </source>
</evidence>
<accession>A0A840X018</accession>
<dbReference type="InterPro" id="IPR045335">
    <property type="entry name" value="FtsQ_C_sf"/>
</dbReference>
<keyword evidence="4 9" id="KW-0132">Cell division</keyword>
<evidence type="ECO:0000256" key="5">
    <source>
        <dbReference type="ARBA" id="ARBA00022692"/>
    </source>
</evidence>
<keyword evidence="12" id="KW-1185">Reference proteome</keyword>
<dbReference type="InterPro" id="IPR005548">
    <property type="entry name" value="Cell_div_FtsQ/DivIB_C"/>
</dbReference>
<evidence type="ECO:0000256" key="8">
    <source>
        <dbReference type="ARBA" id="ARBA00023306"/>
    </source>
</evidence>
<dbReference type="PANTHER" id="PTHR35851">
    <property type="entry name" value="CELL DIVISION PROTEIN FTSQ"/>
    <property type="match status" value="1"/>
</dbReference>
<keyword evidence="5 9" id="KW-0812">Transmembrane</keyword>
<protein>
    <recommendedName>
        <fullName evidence="9">Cell division protein FtsQ</fullName>
    </recommendedName>
</protein>
<dbReference type="GO" id="GO:0032153">
    <property type="term" value="C:cell division site"/>
    <property type="evidence" value="ECO:0007669"/>
    <property type="project" value="UniProtKB-UniRule"/>
</dbReference>
<evidence type="ECO:0000256" key="3">
    <source>
        <dbReference type="ARBA" id="ARBA00022519"/>
    </source>
</evidence>
<reference evidence="11 12" key="1">
    <citation type="submission" date="2020-08" db="EMBL/GenBank/DDBJ databases">
        <title>Genomic Encyclopedia of Type Strains, Phase IV (KMG-IV): sequencing the most valuable type-strain genomes for metagenomic binning, comparative biology and taxonomic classification.</title>
        <authorList>
            <person name="Goeker M."/>
        </authorList>
    </citation>
    <scope>NUCLEOTIDE SEQUENCE [LARGE SCALE GENOMIC DNA]</scope>
    <source>
        <strain evidence="11 12">DSM 103377</strain>
    </source>
</reference>
<dbReference type="EMBL" id="JACIJS010000006">
    <property type="protein sequence ID" value="MBB5516064.1"/>
    <property type="molecule type" value="Genomic_DNA"/>
</dbReference>
<dbReference type="Proteomes" id="UP000553766">
    <property type="component" value="Unassembled WGS sequence"/>
</dbReference>
<gene>
    <name evidence="9" type="primary">ftsQ</name>
    <name evidence="11" type="ORF">FHS89_002090</name>
</gene>
<feature type="transmembrane region" description="Helical" evidence="9">
    <location>
        <begin position="31"/>
        <end position="51"/>
    </location>
</feature>
<evidence type="ECO:0000256" key="1">
    <source>
        <dbReference type="ARBA" id="ARBA00004370"/>
    </source>
</evidence>
<name>A0A840X018_9RHOB</name>
<keyword evidence="2 9" id="KW-1003">Cell membrane</keyword>
<dbReference type="Pfam" id="PF03799">
    <property type="entry name" value="FtsQ_DivIB_C"/>
    <property type="match status" value="1"/>
</dbReference>
<dbReference type="InterPro" id="IPR034746">
    <property type="entry name" value="POTRA"/>
</dbReference>
<comment type="caution">
    <text evidence="11">The sequence shown here is derived from an EMBL/GenBank/DDBJ whole genome shotgun (WGS) entry which is preliminary data.</text>
</comment>
<dbReference type="GO" id="GO:0090529">
    <property type="term" value="P:cell septum assembly"/>
    <property type="evidence" value="ECO:0007669"/>
    <property type="project" value="InterPro"/>
</dbReference>
<organism evidence="11 12">
    <name type="scientific">Rubricella aquisinus</name>
    <dbReference type="NCBI Taxonomy" id="2028108"/>
    <lineage>
        <taxon>Bacteria</taxon>
        <taxon>Pseudomonadati</taxon>
        <taxon>Pseudomonadota</taxon>
        <taxon>Alphaproteobacteria</taxon>
        <taxon>Rhodobacterales</taxon>
        <taxon>Paracoccaceae</taxon>
        <taxon>Rubricella</taxon>
    </lineage>
</organism>
<evidence type="ECO:0000256" key="6">
    <source>
        <dbReference type="ARBA" id="ARBA00022989"/>
    </source>
</evidence>
<keyword evidence="6 9" id="KW-1133">Transmembrane helix</keyword>
<evidence type="ECO:0000313" key="11">
    <source>
        <dbReference type="EMBL" id="MBB5516064.1"/>
    </source>
</evidence>
<dbReference type="Gene3D" id="3.40.50.11690">
    <property type="entry name" value="Cell division protein FtsQ/DivIB"/>
    <property type="match status" value="1"/>
</dbReference>
<dbReference type="GO" id="GO:0043093">
    <property type="term" value="P:FtsZ-dependent cytokinesis"/>
    <property type="evidence" value="ECO:0007669"/>
    <property type="project" value="UniProtKB-UniRule"/>
</dbReference>
<dbReference type="AlphaFoldDB" id="A0A840X018"/>
<keyword evidence="3 9" id="KW-0997">Cell inner membrane</keyword>
<comment type="subcellular location">
    <subcellularLocation>
        <location evidence="9">Cell inner membrane</location>
        <topology evidence="9">Single-pass type II membrane protein</topology>
    </subcellularLocation>
    <subcellularLocation>
        <location evidence="1">Membrane</location>
    </subcellularLocation>
    <text evidence="9">Localizes to the division septum.</text>
</comment>
<dbReference type="RefSeq" id="WP_184011342.1">
    <property type="nucleotide sequence ID" value="NZ_JACIJS010000006.1"/>
</dbReference>
<evidence type="ECO:0000313" key="12">
    <source>
        <dbReference type="Proteomes" id="UP000553766"/>
    </source>
</evidence>
<dbReference type="PANTHER" id="PTHR35851:SF1">
    <property type="entry name" value="CELL DIVISION PROTEIN FTSQ"/>
    <property type="match status" value="1"/>
</dbReference>
<evidence type="ECO:0000259" key="10">
    <source>
        <dbReference type="PROSITE" id="PS51779"/>
    </source>
</evidence>
<dbReference type="GO" id="GO:0005886">
    <property type="term" value="C:plasma membrane"/>
    <property type="evidence" value="ECO:0007669"/>
    <property type="project" value="UniProtKB-SubCell"/>
</dbReference>
<evidence type="ECO:0000256" key="2">
    <source>
        <dbReference type="ARBA" id="ARBA00022475"/>
    </source>
</evidence>
<comment type="function">
    <text evidence="9">Essential cell division protein.</text>
</comment>
<comment type="similarity">
    <text evidence="9">Belongs to the FtsQ/DivIB family. FtsQ subfamily.</text>
</comment>
<evidence type="ECO:0000256" key="7">
    <source>
        <dbReference type="ARBA" id="ARBA00023136"/>
    </source>
</evidence>
<proteinExistence type="inferred from homology"/>
<dbReference type="InterPro" id="IPR026579">
    <property type="entry name" value="FtsQ"/>
</dbReference>
<evidence type="ECO:0000256" key="9">
    <source>
        <dbReference type="HAMAP-Rule" id="MF_00911"/>
    </source>
</evidence>
<sequence>MQPVKPRRDPAPSRLAYRISRLWMRRGVRRAVTVWLPATVAVCAVAGVALYPSHRALIAQTYTELRQDVITHPRFMVDDVTVAGTAADVEALIREKIAPVLPASALTLDLAALRLRIEEVPAVRNAALSINETNTLTIDIQQRRPAAVWRHAGGLDLIDRHGVVLGPLDARAARPDLPLVIGQGAAPKVSEAQIILDAIRPILGDVRGIVRMGERRWDIVLAGNRRILLPESRPEQAALRLMALNRSTDLLQRDIALVDLRDEARAIVRLGPDAVPQMRRLRAMTQEEDA</sequence>
<dbReference type="PROSITE" id="PS51779">
    <property type="entry name" value="POTRA"/>
    <property type="match status" value="1"/>
</dbReference>
<feature type="domain" description="POTRA" evidence="10">
    <location>
        <begin position="75"/>
        <end position="143"/>
    </location>
</feature>
<dbReference type="HAMAP" id="MF_00911">
    <property type="entry name" value="FtsQ_subfam"/>
    <property type="match status" value="1"/>
</dbReference>